<feature type="transmembrane region" description="Helical" evidence="5">
    <location>
        <begin position="142"/>
        <end position="167"/>
    </location>
</feature>
<feature type="transmembrane region" description="Helical" evidence="5">
    <location>
        <begin position="265"/>
        <end position="285"/>
    </location>
</feature>
<organism evidence="7">
    <name type="scientific">marine metagenome</name>
    <dbReference type="NCBI Taxonomy" id="408172"/>
    <lineage>
        <taxon>unclassified sequences</taxon>
        <taxon>metagenomes</taxon>
        <taxon>ecological metagenomes</taxon>
    </lineage>
</organism>
<dbReference type="SUPFAM" id="SSF103473">
    <property type="entry name" value="MFS general substrate transporter"/>
    <property type="match status" value="1"/>
</dbReference>
<evidence type="ECO:0000259" key="6">
    <source>
        <dbReference type="PROSITE" id="PS50850"/>
    </source>
</evidence>
<proteinExistence type="predicted"/>
<accession>A0A381TCN6</accession>
<dbReference type="InterPro" id="IPR036259">
    <property type="entry name" value="MFS_trans_sf"/>
</dbReference>
<feature type="transmembrane region" description="Helical" evidence="5">
    <location>
        <begin position="232"/>
        <end position="253"/>
    </location>
</feature>
<dbReference type="Pfam" id="PF07690">
    <property type="entry name" value="MFS_1"/>
    <property type="match status" value="1"/>
</dbReference>
<evidence type="ECO:0000256" key="1">
    <source>
        <dbReference type="ARBA" id="ARBA00004370"/>
    </source>
</evidence>
<feature type="transmembrane region" description="Helical" evidence="5">
    <location>
        <begin position="321"/>
        <end position="346"/>
    </location>
</feature>
<feature type="domain" description="Major facilitator superfamily (MFS) profile" evidence="6">
    <location>
        <begin position="16"/>
        <end position="410"/>
    </location>
</feature>
<feature type="transmembrane region" description="Helical" evidence="5">
    <location>
        <begin position="358"/>
        <end position="378"/>
    </location>
</feature>
<dbReference type="Pfam" id="PF00083">
    <property type="entry name" value="Sugar_tr"/>
    <property type="match status" value="1"/>
</dbReference>
<name>A0A381TCN6_9ZZZZ</name>
<dbReference type="AlphaFoldDB" id="A0A381TCN6"/>
<dbReference type="InterPro" id="IPR050327">
    <property type="entry name" value="Proton-linked_MCT"/>
</dbReference>
<dbReference type="PROSITE" id="PS50850">
    <property type="entry name" value="MFS"/>
    <property type="match status" value="1"/>
</dbReference>
<dbReference type="GO" id="GO:0016020">
    <property type="term" value="C:membrane"/>
    <property type="evidence" value="ECO:0007669"/>
    <property type="project" value="UniProtKB-SubCell"/>
</dbReference>
<feature type="transmembrane region" description="Helical" evidence="5">
    <location>
        <begin position="82"/>
        <end position="100"/>
    </location>
</feature>
<keyword evidence="2 5" id="KW-0812">Transmembrane</keyword>
<feature type="transmembrane region" description="Helical" evidence="5">
    <location>
        <begin position="47"/>
        <end position="70"/>
    </location>
</feature>
<evidence type="ECO:0000256" key="4">
    <source>
        <dbReference type="ARBA" id="ARBA00023136"/>
    </source>
</evidence>
<dbReference type="Gene3D" id="1.20.1250.20">
    <property type="entry name" value="MFS general substrate transporter like domains"/>
    <property type="match status" value="2"/>
</dbReference>
<dbReference type="PANTHER" id="PTHR11360:SF284">
    <property type="entry name" value="EG:103B4.3 PROTEIN-RELATED"/>
    <property type="match status" value="1"/>
</dbReference>
<feature type="transmembrane region" description="Helical" evidence="5">
    <location>
        <begin position="173"/>
        <end position="193"/>
    </location>
</feature>
<dbReference type="PANTHER" id="PTHR11360">
    <property type="entry name" value="MONOCARBOXYLATE TRANSPORTER"/>
    <property type="match status" value="1"/>
</dbReference>
<feature type="transmembrane region" description="Helical" evidence="5">
    <location>
        <begin position="106"/>
        <end position="130"/>
    </location>
</feature>
<evidence type="ECO:0000256" key="3">
    <source>
        <dbReference type="ARBA" id="ARBA00022989"/>
    </source>
</evidence>
<dbReference type="InterPro" id="IPR005828">
    <property type="entry name" value="MFS_sugar_transport-like"/>
</dbReference>
<evidence type="ECO:0000256" key="5">
    <source>
        <dbReference type="SAM" id="Phobius"/>
    </source>
</evidence>
<evidence type="ECO:0000313" key="7">
    <source>
        <dbReference type="EMBL" id="SVA13494.1"/>
    </source>
</evidence>
<feature type="transmembrane region" description="Helical" evidence="5">
    <location>
        <begin position="297"/>
        <end position="315"/>
    </location>
</feature>
<keyword evidence="4 5" id="KW-0472">Membrane</keyword>
<sequence length="416" mass="45803">MNRESYKEKFFGWRMIIAANFIDFFSAGLAFYAYAVFFGFIQEEFSASRFLVSITISILICSAGVISPFMGLVLDRFPIRRILAIGAILFGSGLILLSTVKNFTQFLLIYGILVASGMTIFGNLSTAKLISNWFKEKIGTALGYASIGLSMSGVILPPIVVFLISIVGWRNTYLIFGVFVLIVCSILSLRFVIDKPSDVNQQPDGKSVKGVQDETQIVKEKTFSEILAVRSFWLLVIIFSLQITANLGVYSHIPIFSQDLGFSPIQASWIYSVAAFHAALGKIVFGKLLDYLGPRRALWISLLCHGIGIASLIFSQNLYSLLFAVMIMGLGLGGTMPLMNSTFAIAFDNVNFGKARGLAVPFMVPMQIVAAPLSGWLYDTYGNYTLAFSINVVLCIIAGFVVIFLNLPERRLKTVS</sequence>
<comment type="subcellular location">
    <subcellularLocation>
        <location evidence="1">Membrane</location>
    </subcellularLocation>
</comment>
<evidence type="ECO:0000256" key="2">
    <source>
        <dbReference type="ARBA" id="ARBA00022692"/>
    </source>
</evidence>
<dbReference type="InterPro" id="IPR020846">
    <property type="entry name" value="MFS_dom"/>
</dbReference>
<dbReference type="InterPro" id="IPR011701">
    <property type="entry name" value="MFS"/>
</dbReference>
<protein>
    <recommendedName>
        <fullName evidence="6">Major facilitator superfamily (MFS) profile domain-containing protein</fullName>
    </recommendedName>
</protein>
<feature type="transmembrane region" description="Helical" evidence="5">
    <location>
        <begin position="21"/>
        <end position="41"/>
    </location>
</feature>
<dbReference type="CDD" id="cd17355">
    <property type="entry name" value="MFS_YcxA_like"/>
    <property type="match status" value="1"/>
</dbReference>
<dbReference type="EMBL" id="UINC01004326">
    <property type="protein sequence ID" value="SVA13494.1"/>
    <property type="molecule type" value="Genomic_DNA"/>
</dbReference>
<dbReference type="GO" id="GO:0022857">
    <property type="term" value="F:transmembrane transporter activity"/>
    <property type="evidence" value="ECO:0007669"/>
    <property type="project" value="InterPro"/>
</dbReference>
<keyword evidence="3 5" id="KW-1133">Transmembrane helix</keyword>
<reference evidence="7" key="1">
    <citation type="submission" date="2018-05" db="EMBL/GenBank/DDBJ databases">
        <authorList>
            <person name="Lanie J.A."/>
            <person name="Ng W.-L."/>
            <person name="Kazmierczak K.M."/>
            <person name="Andrzejewski T.M."/>
            <person name="Davidsen T.M."/>
            <person name="Wayne K.J."/>
            <person name="Tettelin H."/>
            <person name="Glass J.I."/>
            <person name="Rusch D."/>
            <person name="Podicherti R."/>
            <person name="Tsui H.-C.T."/>
            <person name="Winkler M.E."/>
        </authorList>
    </citation>
    <scope>NUCLEOTIDE SEQUENCE</scope>
</reference>
<feature type="transmembrane region" description="Helical" evidence="5">
    <location>
        <begin position="384"/>
        <end position="407"/>
    </location>
</feature>
<gene>
    <name evidence="7" type="ORF">METZ01_LOCUS66348</name>
</gene>